<evidence type="ECO:0000313" key="4">
    <source>
        <dbReference type="EMBL" id="MUZ57639.1"/>
    </source>
</evidence>
<sequence length="330" mass="36346">MTKTPPFSPNMSRTVEILAFPNVQILDVTGPLQVFACANELTKAKRLSPPYALKVVSLYGEPVVCSAGLPLITEHLPETHASLDTLIIPGGLGVDDVMAEANLVAWIHSRALASRRTASICTGAFLVAATGLFDHRRVATHWERCQDLAHRYPSITVEADPIFVKDGSMWSSAGVTAGIDLCLALVEEDLGRDLALAIARDLVVYLKRPGGQAQYSATLSFQRSHRFADLHDWMRKNLAGELSLNQLATHCGMSERSFSRRYVEETGTTPARAVEHLRIEAARILLSSTKLPVKSVAKRCGFQNEETLRCSFTRLLSTSPQDYRKSWNVD</sequence>
<protein>
    <submittedName>
        <fullName evidence="4">Helix-turn-helix domain-containing protein</fullName>
    </submittedName>
</protein>
<reference evidence="4 5" key="1">
    <citation type="submission" date="2019-12" db="EMBL/GenBank/DDBJ databases">
        <title>Whole-genome sequencing of Allorhizobium vitis.</title>
        <authorList>
            <person name="Gan H.M."/>
            <person name="Szegedi E."/>
            <person name="Burr T."/>
            <person name="Savka M.A."/>
        </authorList>
    </citation>
    <scope>NUCLEOTIDE SEQUENCE [LARGE SCALE GENOMIC DNA]</scope>
    <source>
        <strain evidence="4 5">CG989</strain>
    </source>
</reference>
<dbReference type="PANTHER" id="PTHR43130">
    <property type="entry name" value="ARAC-FAMILY TRANSCRIPTIONAL REGULATOR"/>
    <property type="match status" value="1"/>
</dbReference>
<keyword evidence="2" id="KW-0804">Transcription</keyword>
<dbReference type="InterPro" id="IPR052158">
    <property type="entry name" value="INH-QAR"/>
</dbReference>
<evidence type="ECO:0000256" key="2">
    <source>
        <dbReference type="ARBA" id="ARBA00023163"/>
    </source>
</evidence>
<dbReference type="SMART" id="SM00342">
    <property type="entry name" value="HTH_ARAC"/>
    <property type="match status" value="1"/>
</dbReference>
<gene>
    <name evidence="4" type="ORF">GOZ95_09225</name>
</gene>
<dbReference type="PANTHER" id="PTHR43130:SF3">
    <property type="entry name" value="HTH-TYPE TRANSCRIPTIONAL REGULATOR RV1931C"/>
    <property type="match status" value="1"/>
</dbReference>
<dbReference type="CDD" id="cd03137">
    <property type="entry name" value="GATase1_AraC_1"/>
    <property type="match status" value="1"/>
</dbReference>
<dbReference type="PROSITE" id="PS01124">
    <property type="entry name" value="HTH_ARAC_FAMILY_2"/>
    <property type="match status" value="1"/>
</dbReference>
<dbReference type="InterPro" id="IPR009057">
    <property type="entry name" value="Homeodomain-like_sf"/>
</dbReference>
<dbReference type="AlphaFoldDB" id="A0AAE5AVJ2"/>
<dbReference type="InterPro" id="IPR029062">
    <property type="entry name" value="Class_I_gatase-like"/>
</dbReference>
<dbReference type="Pfam" id="PF01965">
    <property type="entry name" value="DJ-1_PfpI"/>
    <property type="match status" value="1"/>
</dbReference>
<accession>A0AAE5AVJ2</accession>
<dbReference type="Gene3D" id="3.40.50.880">
    <property type="match status" value="1"/>
</dbReference>
<dbReference type="GO" id="GO:0003700">
    <property type="term" value="F:DNA-binding transcription factor activity"/>
    <property type="evidence" value="ECO:0007669"/>
    <property type="project" value="InterPro"/>
</dbReference>
<keyword evidence="1" id="KW-0805">Transcription regulation</keyword>
<organism evidence="4 5">
    <name type="scientific">Agrobacterium vitis</name>
    <name type="common">Rhizobium vitis</name>
    <dbReference type="NCBI Taxonomy" id="373"/>
    <lineage>
        <taxon>Bacteria</taxon>
        <taxon>Pseudomonadati</taxon>
        <taxon>Pseudomonadota</taxon>
        <taxon>Alphaproteobacteria</taxon>
        <taxon>Hyphomicrobiales</taxon>
        <taxon>Rhizobiaceae</taxon>
        <taxon>Rhizobium/Agrobacterium group</taxon>
        <taxon>Agrobacterium</taxon>
    </lineage>
</organism>
<dbReference type="EMBL" id="WPHM01000004">
    <property type="protein sequence ID" value="MUZ57639.1"/>
    <property type="molecule type" value="Genomic_DNA"/>
</dbReference>
<name>A0AAE5AVJ2_AGRVI</name>
<dbReference type="Proteomes" id="UP000436692">
    <property type="component" value="Unassembled WGS sequence"/>
</dbReference>
<evidence type="ECO:0000259" key="3">
    <source>
        <dbReference type="PROSITE" id="PS01124"/>
    </source>
</evidence>
<evidence type="ECO:0000313" key="5">
    <source>
        <dbReference type="Proteomes" id="UP000436692"/>
    </source>
</evidence>
<dbReference type="Gene3D" id="1.10.10.60">
    <property type="entry name" value="Homeodomain-like"/>
    <property type="match status" value="1"/>
</dbReference>
<evidence type="ECO:0000256" key="1">
    <source>
        <dbReference type="ARBA" id="ARBA00023015"/>
    </source>
</evidence>
<dbReference type="GO" id="GO:0043565">
    <property type="term" value="F:sequence-specific DNA binding"/>
    <property type="evidence" value="ECO:0007669"/>
    <property type="project" value="InterPro"/>
</dbReference>
<dbReference type="RefSeq" id="WP_156629755.1">
    <property type="nucleotide sequence ID" value="NZ_JABAEJ010000003.1"/>
</dbReference>
<dbReference type="SUPFAM" id="SSF46689">
    <property type="entry name" value="Homeodomain-like"/>
    <property type="match status" value="2"/>
</dbReference>
<dbReference type="InterPro" id="IPR018060">
    <property type="entry name" value="HTH_AraC"/>
</dbReference>
<dbReference type="Pfam" id="PF12833">
    <property type="entry name" value="HTH_18"/>
    <property type="match status" value="1"/>
</dbReference>
<proteinExistence type="predicted"/>
<comment type="caution">
    <text evidence="4">The sequence shown here is derived from an EMBL/GenBank/DDBJ whole genome shotgun (WGS) entry which is preliminary data.</text>
</comment>
<dbReference type="InterPro" id="IPR002818">
    <property type="entry name" value="DJ-1/PfpI"/>
</dbReference>
<feature type="domain" description="HTH araC/xylS-type" evidence="3">
    <location>
        <begin position="228"/>
        <end position="326"/>
    </location>
</feature>
<dbReference type="SUPFAM" id="SSF52317">
    <property type="entry name" value="Class I glutamine amidotransferase-like"/>
    <property type="match status" value="1"/>
</dbReference>